<name>A0ABM6R3R7_PSEO1</name>
<protein>
    <submittedName>
        <fullName evidence="1">Uncharacterized protein</fullName>
    </submittedName>
</protein>
<reference evidence="1 2" key="1">
    <citation type="submission" date="2018-01" db="EMBL/GenBank/DDBJ databases">
        <title>Tropical forage species Digitaria eriantha prevents oxidative stress under low temperature conditions by the incorporation of polyhydroxybutyrate-producing endophytic bacteria.</title>
        <authorList>
            <person name="Stritzler M."/>
            <person name="Ayub N."/>
        </authorList>
    </citation>
    <scope>NUCLEOTIDE SEQUENCE [LARGE SCALE GENOMIC DNA]</scope>
    <source>
        <strain evidence="1 2">FR1</strain>
    </source>
</reference>
<dbReference type="EMBL" id="CP025738">
    <property type="protein sequence ID" value="AUO48111.1"/>
    <property type="molecule type" value="Genomic_DNA"/>
</dbReference>
<sequence>MVVTLDLICLLCDYAGALLWSHKRRTKTMETETADKYLNIFPSELLAAVARREVDLNQWAGVVLAGRGLDQNARWVGFPEAARLLDQRSQA</sequence>
<evidence type="ECO:0000313" key="2">
    <source>
        <dbReference type="Proteomes" id="UP000235315"/>
    </source>
</evidence>
<gene>
    <name evidence="1" type="ORF">C1C98_22945</name>
</gene>
<keyword evidence="2" id="KW-1185">Reference proteome</keyword>
<dbReference type="Proteomes" id="UP000235315">
    <property type="component" value="Chromosome"/>
</dbReference>
<evidence type="ECO:0000313" key="1">
    <source>
        <dbReference type="EMBL" id="AUO48111.1"/>
    </source>
</evidence>
<organism evidence="1 2">
    <name type="scientific">Pseudomonas ogarae (strain DSM 112162 / CECT 30235 / F113)</name>
    <dbReference type="NCBI Taxonomy" id="1114970"/>
    <lineage>
        <taxon>Bacteria</taxon>
        <taxon>Pseudomonadati</taxon>
        <taxon>Pseudomonadota</taxon>
        <taxon>Gammaproteobacteria</taxon>
        <taxon>Pseudomonadales</taxon>
        <taxon>Pseudomonadaceae</taxon>
        <taxon>Pseudomonas</taxon>
    </lineage>
</organism>
<proteinExistence type="predicted"/>
<accession>A0ABM6R3R7</accession>